<keyword evidence="6 7" id="KW-0067">ATP-binding</keyword>
<dbReference type="PROSITE" id="PS50011">
    <property type="entry name" value="PROTEIN_KINASE_DOM"/>
    <property type="match status" value="1"/>
</dbReference>
<gene>
    <name evidence="10" type="ORF">KP509_35G065400</name>
</gene>
<dbReference type="Pfam" id="PF00069">
    <property type="entry name" value="Pkinase"/>
    <property type="match status" value="1"/>
</dbReference>
<comment type="similarity">
    <text evidence="1">Belongs to the protein kinase superfamily. CK1 Ser/Thr protein kinase family. Casein kinase I subfamily.</text>
</comment>
<dbReference type="OrthoDB" id="5800476at2759"/>
<dbReference type="InterPro" id="IPR008271">
    <property type="entry name" value="Ser/Thr_kinase_AS"/>
</dbReference>
<feature type="binding site" evidence="7">
    <location>
        <position position="35"/>
    </location>
    <ligand>
        <name>ATP</name>
        <dbReference type="ChEBI" id="CHEBI:30616"/>
    </ligand>
</feature>
<keyword evidence="11" id="KW-1185">Reference proteome</keyword>
<dbReference type="PROSITE" id="PS00107">
    <property type="entry name" value="PROTEIN_KINASE_ATP"/>
    <property type="match status" value="1"/>
</dbReference>
<evidence type="ECO:0000256" key="2">
    <source>
        <dbReference type="ARBA" id="ARBA00012513"/>
    </source>
</evidence>
<evidence type="ECO:0000256" key="7">
    <source>
        <dbReference type="PROSITE-ProRule" id="PRU10141"/>
    </source>
</evidence>
<dbReference type="InterPro" id="IPR011009">
    <property type="entry name" value="Kinase-like_dom_sf"/>
</dbReference>
<evidence type="ECO:0000256" key="6">
    <source>
        <dbReference type="ARBA" id="ARBA00022840"/>
    </source>
</evidence>
<name>A0A8T2QHQ9_CERRI</name>
<feature type="domain" description="Protein kinase" evidence="9">
    <location>
        <begin position="6"/>
        <end position="275"/>
    </location>
</feature>
<dbReference type="InterPro" id="IPR000719">
    <property type="entry name" value="Prot_kinase_dom"/>
</dbReference>
<keyword evidence="3" id="KW-0808">Transferase</keyword>
<dbReference type="SMART" id="SM00220">
    <property type="entry name" value="S_TKc"/>
    <property type="match status" value="1"/>
</dbReference>
<organism evidence="10 11">
    <name type="scientific">Ceratopteris richardii</name>
    <name type="common">Triangle waterfern</name>
    <dbReference type="NCBI Taxonomy" id="49495"/>
    <lineage>
        <taxon>Eukaryota</taxon>
        <taxon>Viridiplantae</taxon>
        <taxon>Streptophyta</taxon>
        <taxon>Embryophyta</taxon>
        <taxon>Tracheophyta</taxon>
        <taxon>Polypodiopsida</taxon>
        <taxon>Polypodiidae</taxon>
        <taxon>Polypodiales</taxon>
        <taxon>Pteridineae</taxon>
        <taxon>Pteridaceae</taxon>
        <taxon>Parkerioideae</taxon>
        <taxon>Ceratopteris</taxon>
    </lineage>
</organism>
<evidence type="ECO:0000256" key="1">
    <source>
        <dbReference type="ARBA" id="ARBA00005926"/>
    </source>
</evidence>
<dbReference type="OMA" id="NCPPRIR"/>
<comment type="caution">
    <text evidence="10">The sequence shown here is derived from an EMBL/GenBank/DDBJ whole genome shotgun (WGS) entry which is preliminary data.</text>
</comment>
<protein>
    <recommendedName>
        <fullName evidence="2">non-specific serine/threonine protein kinase</fullName>
        <ecNumber evidence="2">2.7.11.1</ecNumber>
    </recommendedName>
</protein>
<dbReference type="EMBL" id="CM035440">
    <property type="protein sequence ID" value="KAH7283188.1"/>
    <property type="molecule type" value="Genomic_DNA"/>
</dbReference>
<dbReference type="GO" id="GO:0004674">
    <property type="term" value="F:protein serine/threonine kinase activity"/>
    <property type="evidence" value="ECO:0007669"/>
    <property type="project" value="UniProtKB-KW"/>
</dbReference>
<proteinExistence type="inferred from homology"/>
<sequence length="298" mass="34959">MEFGKYRCCYKIGSGSFGEIYCGIDVETDEKVAIKLETDKTHDPQVFYEAGIYKVLQGGLGFPNVRWTGTVANFNVLVIDLLGPSLEDLFIFCNRKFSLKTVLMLADQMLNRIEYVHSKSLLHRDIKPENFLMGTGQKANQVYLIDFGLSKKYRDPVSHYHIPYREDKDLTGTARYASINTHLGIEQSRRDDLESLGYVLLYFLEGSLPWQGLKAKNKKLKYEKISEKKTSMSVEEICESHPSELVTYLRYCQTLRFIDKPDYMYIRKLFRDLFYREGFEFDYVFDWTLLKYSKLRRL</sequence>
<evidence type="ECO:0000313" key="10">
    <source>
        <dbReference type="EMBL" id="KAH7283188.1"/>
    </source>
</evidence>
<dbReference type="EC" id="2.7.11.1" evidence="2"/>
<dbReference type="GO" id="GO:0005524">
    <property type="term" value="F:ATP binding"/>
    <property type="evidence" value="ECO:0007669"/>
    <property type="project" value="UniProtKB-UniRule"/>
</dbReference>
<dbReference type="Gene3D" id="1.10.510.10">
    <property type="entry name" value="Transferase(Phosphotransferase) domain 1"/>
    <property type="match status" value="1"/>
</dbReference>
<dbReference type="PANTHER" id="PTHR11909">
    <property type="entry name" value="CASEIN KINASE-RELATED"/>
    <property type="match status" value="1"/>
</dbReference>
<dbReference type="AlphaFoldDB" id="A0A8T2QHQ9"/>
<keyword evidence="8" id="KW-0723">Serine/threonine-protein kinase</keyword>
<evidence type="ECO:0000256" key="3">
    <source>
        <dbReference type="ARBA" id="ARBA00022679"/>
    </source>
</evidence>
<reference evidence="10" key="1">
    <citation type="submission" date="2021-08" db="EMBL/GenBank/DDBJ databases">
        <title>WGS assembly of Ceratopteris richardii.</title>
        <authorList>
            <person name="Marchant D.B."/>
            <person name="Chen G."/>
            <person name="Jenkins J."/>
            <person name="Shu S."/>
            <person name="Leebens-Mack J."/>
            <person name="Grimwood J."/>
            <person name="Schmutz J."/>
            <person name="Soltis P."/>
            <person name="Soltis D."/>
            <person name="Chen Z.-H."/>
        </authorList>
    </citation>
    <scope>NUCLEOTIDE SEQUENCE</scope>
    <source>
        <strain evidence="10">Whitten #5841</strain>
        <tissue evidence="10">Leaf</tissue>
    </source>
</reference>
<evidence type="ECO:0000256" key="5">
    <source>
        <dbReference type="ARBA" id="ARBA00022777"/>
    </source>
</evidence>
<dbReference type="Proteomes" id="UP000825935">
    <property type="component" value="Chromosome 35"/>
</dbReference>
<dbReference type="SUPFAM" id="SSF56112">
    <property type="entry name" value="Protein kinase-like (PK-like)"/>
    <property type="match status" value="1"/>
</dbReference>
<evidence type="ECO:0000259" key="9">
    <source>
        <dbReference type="PROSITE" id="PS50011"/>
    </source>
</evidence>
<evidence type="ECO:0000313" key="11">
    <source>
        <dbReference type="Proteomes" id="UP000825935"/>
    </source>
</evidence>
<dbReference type="FunFam" id="1.10.510.10:FF:000596">
    <property type="entry name" value="CK1 family protein kinase"/>
    <property type="match status" value="1"/>
</dbReference>
<evidence type="ECO:0000256" key="8">
    <source>
        <dbReference type="RuleBase" id="RU000304"/>
    </source>
</evidence>
<dbReference type="InterPro" id="IPR017441">
    <property type="entry name" value="Protein_kinase_ATP_BS"/>
</dbReference>
<accession>A0A8T2QHQ9</accession>
<keyword evidence="4 7" id="KW-0547">Nucleotide-binding</keyword>
<dbReference type="PROSITE" id="PS00108">
    <property type="entry name" value="PROTEIN_KINASE_ST"/>
    <property type="match status" value="1"/>
</dbReference>
<dbReference type="InterPro" id="IPR050235">
    <property type="entry name" value="CK1_Ser-Thr_kinase"/>
</dbReference>
<evidence type="ECO:0000256" key="4">
    <source>
        <dbReference type="ARBA" id="ARBA00022741"/>
    </source>
</evidence>
<keyword evidence="5" id="KW-0418">Kinase</keyword>